<evidence type="ECO:0000313" key="2">
    <source>
        <dbReference type="EMBL" id="MFC5465983.1"/>
    </source>
</evidence>
<organism evidence="2 3">
    <name type="scientific">Lederbergia graminis</name>
    <dbReference type="NCBI Taxonomy" id="735518"/>
    <lineage>
        <taxon>Bacteria</taxon>
        <taxon>Bacillati</taxon>
        <taxon>Bacillota</taxon>
        <taxon>Bacilli</taxon>
        <taxon>Bacillales</taxon>
        <taxon>Bacillaceae</taxon>
        <taxon>Lederbergia</taxon>
    </lineage>
</organism>
<feature type="transmembrane region" description="Helical" evidence="1">
    <location>
        <begin position="32"/>
        <end position="55"/>
    </location>
</feature>
<dbReference type="RefSeq" id="WP_382353236.1">
    <property type="nucleotide sequence ID" value="NZ_JBHSMC010000020.1"/>
</dbReference>
<feature type="transmembrane region" description="Helical" evidence="1">
    <location>
        <begin position="7"/>
        <end position="26"/>
    </location>
</feature>
<comment type="caution">
    <text evidence="2">The sequence shown here is derived from an EMBL/GenBank/DDBJ whole genome shotgun (WGS) entry which is preliminary data.</text>
</comment>
<protein>
    <recommendedName>
        <fullName evidence="4">AtpZ/AtpI family protein</fullName>
    </recommendedName>
</protein>
<keyword evidence="3" id="KW-1185">Reference proteome</keyword>
<keyword evidence="1" id="KW-0472">Membrane</keyword>
<name>A0ABW0LN14_9BACI</name>
<keyword evidence="1" id="KW-1133">Transmembrane helix</keyword>
<reference evidence="3" key="1">
    <citation type="journal article" date="2019" name="Int. J. Syst. Evol. Microbiol.">
        <title>The Global Catalogue of Microorganisms (GCM) 10K type strain sequencing project: providing services to taxonomists for standard genome sequencing and annotation.</title>
        <authorList>
            <consortium name="The Broad Institute Genomics Platform"/>
            <consortium name="The Broad Institute Genome Sequencing Center for Infectious Disease"/>
            <person name="Wu L."/>
            <person name="Ma J."/>
        </authorList>
    </citation>
    <scope>NUCLEOTIDE SEQUENCE [LARGE SCALE GENOMIC DNA]</scope>
    <source>
        <strain evidence="3">CGMCC 1.12237</strain>
    </source>
</reference>
<proteinExistence type="predicted"/>
<evidence type="ECO:0008006" key="4">
    <source>
        <dbReference type="Google" id="ProtNLM"/>
    </source>
</evidence>
<dbReference type="Proteomes" id="UP001596147">
    <property type="component" value="Unassembled WGS sequence"/>
</dbReference>
<accession>A0ABW0LN14</accession>
<gene>
    <name evidence="2" type="ORF">ACFPM4_14720</name>
</gene>
<dbReference type="EMBL" id="JBHSMC010000020">
    <property type="protein sequence ID" value="MFC5465983.1"/>
    <property type="molecule type" value="Genomic_DNA"/>
</dbReference>
<evidence type="ECO:0000256" key="1">
    <source>
        <dbReference type="SAM" id="Phobius"/>
    </source>
</evidence>
<evidence type="ECO:0000313" key="3">
    <source>
        <dbReference type="Proteomes" id="UP001596147"/>
    </source>
</evidence>
<keyword evidence="1" id="KW-0812">Transmembrane</keyword>
<sequence length="65" mass="7145">MNNTLKIAIGHILGIIIGILAMSWLGDKEVDWLLMISLIIGGIIGILIVSGIMNYNKKPKDRVNE</sequence>